<protein>
    <submittedName>
        <fullName evidence="2">Uncharacterized protein</fullName>
    </submittedName>
</protein>
<accession>A0AAV0EAU3</accession>
<name>A0AAV0EAU3_9ASTE</name>
<organism evidence="2 3">
    <name type="scientific">Cuscuta epithymum</name>
    <dbReference type="NCBI Taxonomy" id="186058"/>
    <lineage>
        <taxon>Eukaryota</taxon>
        <taxon>Viridiplantae</taxon>
        <taxon>Streptophyta</taxon>
        <taxon>Embryophyta</taxon>
        <taxon>Tracheophyta</taxon>
        <taxon>Spermatophyta</taxon>
        <taxon>Magnoliopsida</taxon>
        <taxon>eudicotyledons</taxon>
        <taxon>Gunneridae</taxon>
        <taxon>Pentapetalae</taxon>
        <taxon>asterids</taxon>
        <taxon>lamiids</taxon>
        <taxon>Solanales</taxon>
        <taxon>Convolvulaceae</taxon>
        <taxon>Cuscuteae</taxon>
        <taxon>Cuscuta</taxon>
        <taxon>Cuscuta subgen. Cuscuta</taxon>
    </lineage>
</organism>
<dbReference type="AlphaFoldDB" id="A0AAV0EAU3"/>
<evidence type="ECO:0000313" key="3">
    <source>
        <dbReference type="Proteomes" id="UP001152523"/>
    </source>
</evidence>
<keyword evidence="1" id="KW-0812">Transmembrane</keyword>
<keyword evidence="1" id="KW-1133">Transmembrane helix</keyword>
<dbReference type="Proteomes" id="UP001152523">
    <property type="component" value="Unassembled WGS sequence"/>
</dbReference>
<reference evidence="2" key="1">
    <citation type="submission" date="2022-07" db="EMBL/GenBank/DDBJ databases">
        <authorList>
            <person name="Macas J."/>
            <person name="Novak P."/>
            <person name="Neumann P."/>
        </authorList>
    </citation>
    <scope>NUCLEOTIDE SEQUENCE</scope>
</reference>
<evidence type="ECO:0000256" key="1">
    <source>
        <dbReference type="SAM" id="Phobius"/>
    </source>
</evidence>
<keyword evidence="1" id="KW-0472">Membrane</keyword>
<keyword evidence="3" id="KW-1185">Reference proteome</keyword>
<feature type="transmembrane region" description="Helical" evidence="1">
    <location>
        <begin position="43"/>
        <end position="64"/>
    </location>
</feature>
<evidence type="ECO:0000313" key="2">
    <source>
        <dbReference type="EMBL" id="CAH9118987.1"/>
    </source>
</evidence>
<comment type="caution">
    <text evidence="2">The sequence shown here is derived from an EMBL/GenBank/DDBJ whole genome shotgun (WGS) entry which is preliminary data.</text>
</comment>
<dbReference type="EMBL" id="CAMAPF010000913">
    <property type="protein sequence ID" value="CAH9118987.1"/>
    <property type="molecule type" value="Genomic_DNA"/>
</dbReference>
<gene>
    <name evidence="2" type="ORF">CEPIT_LOCUS22464</name>
</gene>
<proteinExistence type="predicted"/>
<sequence length="103" mass="11386">MLKRASEQRGSLASFSKNLYPSGAMELLGHLARLYSALHRSLLYFYGIVSYALIMRGQGAFLYLEEVLGRSEQEENETYGGSGRSGSCKASSIKELETLILTL</sequence>